<dbReference type="PROSITE" id="PS51747">
    <property type="entry name" value="CYT_DCMP_DEAMINASES_2"/>
    <property type="match status" value="1"/>
</dbReference>
<reference evidence="7" key="2">
    <citation type="submission" date="2025-09" db="UniProtKB">
        <authorList>
            <consortium name="Ensembl"/>
        </authorList>
    </citation>
    <scope>IDENTIFICATION</scope>
</reference>
<dbReference type="SUPFAM" id="SSF53927">
    <property type="entry name" value="Cytidine deaminase-like"/>
    <property type="match status" value="1"/>
</dbReference>
<keyword evidence="8" id="KW-1185">Reference proteome</keyword>
<dbReference type="PROSITE" id="PS00903">
    <property type="entry name" value="CYT_DCMP_DEAMINASES_1"/>
    <property type="match status" value="1"/>
</dbReference>
<keyword evidence="4" id="KW-0862">Zinc</keyword>
<evidence type="ECO:0000313" key="7">
    <source>
        <dbReference type="Ensembl" id="ENSFTIP00000021033.1"/>
    </source>
</evidence>
<dbReference type="GO" id="GO:0005737">
    <property type="term" value="C:cytoplasm"/>
    <property type="evidence" value="ECO:0007669"/>
    <property type="project" value="TreeGrafter"/>
</dbReference>
<evidence type="ECO:0000256" key="2">
    <source>
        <dbReference type="ARBA" id="ARBA00022723"/>
    </source>
</evidence>
<evidence type="ECO:0000256" key="5">
    <source>
        <dbReference type="SAM" id="MobiDB-lite"/>
    </source>
</evidence>
<name>A0A8C4V234_FALTI</name>
<feature type="compositionally biased region" description="Basic residues" evidence="5">
    <location>
        <begin position="215"/>
        <end position="226"/>
    </location>
</feature>
<dbReference type="GO" id="GO:0005634">
    <property type="term" value="C:nucleus"/>
    <property type="evidence" value="ECO:0007669"/>
    <property type="project" value="TreeGrafter"/>
</dbReference>
<dbReference type="OMA" id="GHWGSGH"/>
<organism evidence="7 8">
    <name type="scientific">Falco tinnunculus</name>
    <name type="common">Common kestrel</name>
    <dbReference type="NCBI Taxonomy" id="100819"/>
    <lineage>
        <taxon>Eukaryota</taxon>
        <taxon>Metazoa</taxon>
        <taxon>Chordata</taxon>
        <taxon>Craniata</taxon>
        <taxon>Vertebrata</taxon>
        <taxon>Euteleostomi</taxon>
        <taxon>Archelosauria</taxon>
        <taxon>Archosauria</taxon>
        <taxon>Dinosauria</taxon>
        <taxon>Saurischia</taxon>
        <taxon>Theropoda</taxon>
        <taxon>Coelurosauria</taxon>
        <taxon>Aves</taxon>
        <taxon>Neognathae</taxon>
        <taxon>Neoaves</taxon>
        <taxon>Telluraves</taxon>
        <taxon>Australaves</taxon>
        <taxon>Falconiformes</taxon>
        <taxon>Falconidae</taxon>
        <taxon>Falco</taxon>
    </lineage>
</organism>
<keyword evidence="3" id="KW-0378">Hydrolase</keyword>
<feature type="region of interest" description="Disordered" evidence="5">
    <location>
        <begin position="1"/>
        <end position="285"/>
    </location>
</feature>
<dbReference type="AlphaFoldDB" id="A0A8C4V234"/>
<sequence>AHPGSPKGRRVFSSLPRRGLPLPPHCPTGGRWAPSAVPSEAQGCRPRRSPLRHGPQRCGAEAGQPRGTAGGHASGRHRAGAGAARPARQPGTRLTAGGRPGAAAERRLPGRLPSGSREHLSDSAAGEAPRSARSRPVLPLTAAPGPGYRALTAEEGAEDEALLLVPLEETPERAQHPARPARPPLTSPRQRKRRWQRPARGAPPPGPPETPPAPRRCRPWRRRRQRWPGWTRPSTWSVPAWGLPRPPGREGCGWPGSAAPRGEASQEAGGEQGAPERAGRGLPVGAGGRGLAEARLVAGAGNTVPFPVCALQAKEALENGEVPVGCLLVHNGEVIGRGRNEVNETKNATRHAEMVAIDQVLDWCKQRNRDYNEVFAHSILYVTVEPCIMCAAAVRLMKIPRVVYGCRNERFGGCGSVLSISSDDMVDTGEPFERTHECYIRKAHVSLESTCSRSFQRCPVFADASSPTPTFDLSERVQ</sequence>
<comment type="cofactor">
    <cofactor evidence="1">
        <name>Zn(2+)</name>
        <dbReference type="ChEBI" id="CHEBI:29105"/>
    </cofactor>
</comment>
<dbReference type="Ensembl" id="ENSFTIT00000021913.1">
    <property type="protein sequence ID" value="ENSFTIP00000021033.1"/>
    <property type="gene ID" value="ENSFTIG00000013688.1"/>
</dbReference>
<dbReference type="OrthoDB" id="408702at2759"/>
<dbReference type="GO" id="GO:0008270">
    <property type="term" value="F:zinc ion binding"/>
    <property type="evidence" value="ECO:0007669"/>
    <property type="project" value="InterPro"/>
</dbReference>
<keyword evidence="2" id="KW-0479">Metal-binding</keyword>
<evidence type="ECO:0000313" key="8">
    <source>
        <dbReference type="Proteomes" id="UP000694562"/>
    </source>
</evidence>
<accession>A0A8C4V234</accession>
<proteinExistence type="predicted"/>
<evidence type="ECO:0000256" key="1">
    <source>
        <dbReference type="ARBA" id="ARBA00001947"/>
    </source>
</evidence>
<evidence type="ECO:0000259" key="6">
    <source>
        <dbReference type="PROSITE" id="PS51747"/>
    </source>
</evidence>
<reference evidence="7" key="1">
    <citation type="submission" date="2025-08" db="UniProtKB">
        <authorList>
            <consortium name="Ensembl"/>
        </authorList>
    </citation>
    <scope>IDENTIFICATION</scope>
</reference>
<feature type="domain" description="CMP/dCMP-type deaminase" evidence="6">
    <location>
        <begin position="300"/>
        <end position="425"/>
    </location>
</feature>
<dbReference type="PANTHER" id="PTHR11079:SF149">
    <property type="entry name" value="TRNA-SPECIFIC ADENOSINE DEAMINASE 2"/>
    <property type="match status" value="1"/>
</dbReference>
<dbReference type="GO" id="GO:0002100">
    <property type="term" value="P:tRNA wobble adenosine to inosine editing"/>
    <property type="evidence" value="ECO:0007669"/>
    <property type="project" value="InterPro"/>
</dbReference>
<evidence type="ECO:0000256" key="4">
    <source>
        <dbReference type="ARBA" id="ARBA00022833"/>
    </source>
</evidence>
<dbReference type="GO" id="GO:0052717">
    <property type="term" value="F:tRNA-specific adenosine-34 deaminase activity"/>
    <property type="evidence" value="ECO:0007669"/>
    <property type="project" value="UniProtKB-EC"/>
</dbReference>
<feature type="compositionally biased region" description="Basic residues" evidence="5">
    <location>
        <begin position="45"/>
        <end position="55"/>
    </location>
</feature>
<dbReference type="InterPro" id="IPR016193">
    <property type="entry name" value="Cytidine_deaminase-like"/>
</dbReference>
<evidence type="ECO:0000256" key="3">
    <source>
        <dbReference type="ARBA" id="ARBA00022801"/>
    </source>
</evidence>
<dbReference type="CDD" id="cd01285">
    <property type="entry name" value="nucleoside_deaminase"/>
    <property type="match status" value="1"/>
</dbReference>
<dbReference type="Gene3D" id="3.40.140.10">
    <property type="entry name" value="Cytidine Deaminase, domain 2"/>
    <property type="match status" value="1"/>
</dbReference>
<dbReference type="Proteomes" id="UP000694562">
    <property type="component" value="Unplaced"/>
</dbReference>
<feature type="compositionally biased region" description="Low complexity" evidence="5">
    <location>
        <begin position="261"/>
        <end position="281"/>
    </location>
</feature>
<dbReference type="PANTHER" id="PTHR11079">
    <property type="entry name" value="CYTOSINE DEAMINASE FAMILY MEMBER"/>
    <property type="match status" value="1"/>
</dbReference>
<feature type="compositionally biased region" description="Pro residues" evidence="5">
    <location>
        <begin position="201"/>
        <end position="214"/>
    </location>
</feature>
<feature type="compositionally biased region" description="Low complexity" evidence="5">
    <location>
        <begin position="80"/>
        <end position="103"/>
    </location>
</feature>
<protein>
    <recommendedName>
        <fullName evidence="6">CMP/dCMP-type deaminase domain-containing protein</fullName>
    </recommendedName>
</protein>
<dbReference type="InterPro" id="IPR002125">
    <property type="entry name" value="CMP_dCMP_dom"/>
</dbReference>
<dbReference type="InterPro" id="IPR016192">
    <property type="entry name" value="APOBEC/CMP_deaminase_Zn-bd"/>
</dbReference>
<dbReference type="Pfam" id="PF00383">
    <property type="entry name" value="dCMP_cyt_deam_1"/>
    <property type="match status" value="1"/>
</dbReference>